<evidence type="ECO:0000313" key="4">
    <source>
        <dbReference type="Proteomes" id="UP000281406"/>
    </source>
</evidence>
<dbReference type="GO" id="GO:0008376">
    <property type="term" value="F:acetylgalactosaminyltransferase activity"/>
    <property type="evidence" value="ECO:0007669"/>
    <property type="project" value="TreeGrafter"/>
</dbReference>
<dbReference type="PANTHER" id="PTHR15046:SF2">
    <property type="entry name" value="BETA-1,4 N-ACETYLGALACTOSAMINYLTRANSFERASE 2"/>
    <property type="match status" value="1"/>
</dbReference>
<evidence type="ECO:0000313" key="3">
    <source>
        <dbReference type="EMBL" id="ROL46422.1"/>
    </source>
</evidence>
<dbReference type="SUPFAM" id="SSF53448">
    <property type="entry name" value="Nucleotide-diphospho-sugar transferases"/>
    <property type="match status" value="1"/>
</dbReference>
<keyword evidence="4" id="KW-1185">Reference proteome</keyword>
<feature type="region of interest" description="Disordered" evidence="1">
    <location>
        <begin position="1"/>
        <end position="54"/>
    </location>
</feature>
<reference evidence="3 4" key="1">
    <citation type="submission" date="2018-10" db="EMBL/GenBank/DDBJ databases">
        <title>Genome assembly for a Yunnan-Guizhou Plateau 3E fish, Anabarilius grahami (Regan), and its evolutionary and genetic applications.</title>
        <authorList>
            <person name="Jiang W."/>
        </authorList>
    </citation>
    <scope>NUCLEOTIDE SEQUENCE [LARGE SCALE GENOMIC DNA]</scope>
    <source>
        <strain evidence="3">AG-KIZ</strain>
        <tissue evidence="3">Muscle</tissue>
    </source>
</reference>
<protein>
    <submittedName>
        <fullName evidence="3">Beta-1,4 N-acetylgalactosaminyltransferase 2</fullName>
    </submittedName>
</protein>
<feature type="compositionally biased region" description="Polar residues" evidence="1">
    <location>
        <begin position="42"/>
        <end position="54"/>
    </location>
</feature>
<accession>A0A3N0YJK0</accession>
<dbReference type="InterPro" id="IPR029044">
    <property type="entry name" value="Nucleotide-diphossugar_trans"/>
</dbReference>
<dbReference type="Gene3D" id="3.90.550.10">
    <property type="entry name" value="Spore Coat Polysaccharide Biosynthesis Protein SpsA, Chain A"/>
    <property type="match status" value="1"/>
</dbReference>
<dbReference type="AlphaFoldDB" id="A0A3N0YJK0"/>
<evidence type="ECO:0000256" key="1">
    <source>
        <dbReference type="SAM" id="MobiDB-lite"/>
    </source>
</evidence>
<feature type="domain" description="Glycosyltransferase 2-like" evidence="2">
    <location>
        <begin position="222"/>
        <end position="327"/>
    </location>
</feature>
<dbReference type="PANTHER" id="PTHR15046">
    <property type="entry name" value="GLYCO_TRANS_2-LIKE DOMAIN-CONTAINING PROTEIN"/>
    <property type="match status" value="1"/>
</dbReference>
<keyword evidence="3" id="KW-0808">Transferase</keyword>
<gene>
    <name evidence="3" type="ORF">DPX16_23710</name>
</gene>
<dbReference type="EMBL" id="RJVU01038179">
    <property type="protein sequence ID" value="ROL46422.1"/>
    <property type="molecule type" value="Genomic_DNA"/>
</dbReference>
<sequence length="514" mass="57849">MASIPSRPSTEGLPRQLKASGTNFSEEKVVPFMKCGQRTERNPGQSLEGNEVTPNATREADLACHRTNLVLANPERTGEAASRPPLTLIGRDSRPMNLKQTNQTMMAASITQSGAEWDVSSHNAGGVSLSVKSGVLSVENVLDGQQVDGQGQSELNISSSNLTQLNDLLSRVTYTSIIYHIYTTDMAHFSFEDHEAIFPIMIRRSTVPVLYDPGKDINSQVTIITKTFLRYKELKVLIQSIREFYPNIKIIVADDSLNPEDVSGNNIEHYIMPPAQGWFAGRNLALSQLTTKYFLWVDDDFEFLKETRIESFVEIMEAIPDLDVVGGEVSGDQFHFILEYDEGTEKEGGCLRRIKGGFHQPLSGYNGCFFVDGVTNFFLGRTEAVQRIGFDPFLKRVGHTEFFIDALGKLLVVSCKGLSIGHQTHREQNQYDSYRTQEKIEEERKLAHHFFKNYLQCINLHPPHLLPSGGDPEEVILKRRRHQTEVLSSSPDHKPCTWSLKVQRVTCSLHRLPH</sequence>
<dbReference type="Proteomes" id="UP000281406">
    <property type="component" value="Unassembled WGS sequence"/>
</dbReference>
<dbReference type="OrthoDB" id="2139606at2759"/>
<comment type="caution">
    <text evidence="3">The sequence shown here is derived from an EMBL/GenBank/DDBJ whole genome shotgun (WGS) entry which is preliminary data.</text>
</comment>
<dbReference type="CDD" id="cd00761">
    <property type="entry name" value="Glyco_tranf_GTA_type"/>
    <property type="match status" value="1"/>
</dbReference>
<proteinExistence type="predicted"/>
<dbReference type="InterPro" id="IPR001173">
    <property type="entry name" value="Glyco_trans_2-like"/>
</dbReference>
<organism evidence="3 4">
    <name type="scientific">Anabarilius grahami</name>
    <name type="common">Kanglang fish</name>
    <name type="synonym">Barilius grahami</name>
    <dbReference type="NCBI Taxonomy" id="495550"/>
    <lineage>
        <taxon>Eukaryota</taxon>
        <taxon>Metazoa</taxon>
        <taxon>Chordata</taxon>
        <taxon>Craniata</taxon>
        <taxon>Vertebrata</taxon>
        <taxon>Euteleostomi</taxon>
        <taxon>Actinopterygii</taxon>
        <taxon>Neopterygii</taxon>
        <taxon>Teleostei</taxon>
        <taxon>Ostariophysi</taxon>
        <taxon>Cypriniformes</taxon>
        <taxon>Xenocyprididae</taxon>
        <taxon>Xenocypridinae</taxon>
        <taxon>Xenocypridinae incertae sedis</taxon>
        <taxon>Anabarilius</taxon>
    </lineage>
</organism>
<dbReference type="GO" id="GO:0006047">
    <property type="term" value="P:UDP-N-acetylglucosamine metabolic process"/>
    <property type="evidence" value="ECO:0007669"/>
    <property type="project" value="TreeGrafter"/>
</dbReference>
<dbReference type="Pfam" id="PF00535">
    <property type="entry name" value="Glycos_transf_2"/>
    <property type="match status" value="1"/>
</dbReference>
<name>A0A3N0YJK0_ANAGA</name>
<dbReference type="GO" id="GO:0019276">
    <property type="term" value="P:UDP-N-acetylgalactosamine metabolic process"/>
    <property type="evidence" value="ECO:0007669"/>
    <property type="project" value="TreeGrafter"/>
</dbReference>
<evidence type="ECO:0000259" key="2">
    <source>
        <dbReference type="Pfam" id="PF00535"/>
    </source>
</evidence>